<dbReference type="SUPFAM" id="SSF88697">
    <property type="entry name" value="PUA domain-like"/>
    <property type="match status" value="1"/>
</dbReference>
<dbReference type="InterPro" id="IPR052181">
    <property type="entry name" value="5hmC_binding"/>
</dbReference>
<protein>
    <submittedName>
        <fullName evidence="2">EVE domain-containing protein</fullName>
    </submittedName>
</protein>
<accession>A0ABT4UEY8</accession>
<name>A0ABT4UEY8_9BACT</name>
<dbReference type="PANTHER" id="PTHR14087:SF7">
    <property type="entry name" value="THYMOCYTE NUCLEAR PROTEIN 1"/>
    <property type="match status" value="1"/>
</dbReference>
<gene>
    <name evidence="2" type="ORF">O3P16_01255</name>
</gene>
<dbReference type="InterPro" id="IPR002740">
    <property type="entry name" value="EVE_domain"/>
</dbReference>
<evidence type="ECO:0000313" key="2">
    <source>
        <dbReference type="EMBL" id="MDA3613419.1"/>
    </source>
</evidence>
<sequence>MAYWLIKSEPFKYSWDQFVTDGETFWDGVRNYGARNNLRDMKKGDLVFYYHSNEGVEIVGIAKVSKEAYQDPTTDNPAWLVVNFKPVRALKAPVPLSIIKNHPSLQDMDLVRLGRLSVQKVTDEEWQVVLDLEKELAKKK</sequence>
<dbReference type="Pfam" id="PF01878">
    <property type="entry name" value="EVE"/>
    <property type="match status" value="1"/>
</dbReference>
<dbReference type="InterPro" id="IPR015947">
    <property type="entry name" value="PUA-like_sf"/>
</dbReference>
<dbReference type="PANTHER" id="PTHR14087">
    <property type="entry name" value="THYMOCYTE NUCLEAR PROTEIN 1"/>
    <property type="match status" value="1"/>
</dbReference>
<feature type="domain" description="EVE" evidence="1">
    <location>
        <begin position="2"/>
        <end position="131"/>
    </location>
</feature>
<dbReference type="InterPro" id="IPR047197">
    <property type="entry name" value="THYN1-like_EVE"/>
</dbReference>
<evidence type="ECO:0000313" key="3">
    <source>
        <dbReference type="Proteomes" id="UP001210231"/>
    </source>
</evidence>
<organism evidence="2 3">
    <name type="scientific">Polluticaenibacter yanchengensis</name>
    <dbReference type="NCBI Taxonomy" id="3014562"/>
    <lineage>
        <taxon>Bacteria</taxon>
        <taxon>Pseudomonadati</taxon>
        <taxon>Bacteroidota</taxon>
        <taxon>Chitinophagia</taxon>
        <taxon>Chitinophagales</taxon>
        <taxon>Chitinophagaceae</taxon>
        <taxon>Polluticaenibacter</taxon>
    </lineage>
</organism>
<comment type="caution">
    <text evidence="2">The sequence shown here is derived from an EMBL/GenBank/DDBJ whole genome shotgun (WGS) entry which is preliminary data.</text>
</comment>
<dbReference type="Proteomes" id="UP001210231">
    <property type="component" value="Unassembled WGS sequence"/>
</dbReference>
<reference evidence="2 3" key="1">
    <citation type="submission" date="2022-12" db="EMBL/GenBank/DDBJ databases">
        <title>Chitinophagaceae gen. sp. nov., a new member of the family Chitinophagaceae, isolated from soil in a chemical factory.</title>
        <authorList>
            <person name="Ke Z."/>
        </authorList>
    </citation>
    <scope>NUCLEOTIDE SEQUENCE [LARGE SCALE GENOMIC DNA]</scope>
    <source>
        <strain evidence="2 3">LY-5</strain>
    </source>
</reference>
<keyword evidence="3" id="KW-1185">Reference proteome</keyword>
<dbReference type="RefSeq" id="WP_407029750.1">
    <property type="nucleotide sequence ID" value="NZ_JAQGEF010000001.1"/>
</dbReference>
<dbReference type="EMBL" id="JAQGEF010000001">
    <property type="protein sequence ID" value="MDA3613419.1"/>
    <property type="molecule type" value="Genomic_DNA"/>
</dbReference>
<proteinExistence type="predicted"/>
<dbReference type="CDD" id="cd21133">
    <property type="entry name" value="EVE"/>
    <property type="match status" value="1"/>
</dbReference>
<evidence type="ECO:0000259" key="1">
    <source>
        <dbReference type="Pfam" id="PF01878"/>
    </source>
</evidence>
<dbReference type="Gene3D" id="3.10.590.10">
    <property type="entry name" value="ph1033 like domains"/>
    <property type="match status" value="1"/>
</dbReference>